<dbReference type="PANTHER" id="PTHR19136:SF81">
    <property type="entry name" value="MOLYBDENUM COFACTOR GUANYLYLTRANSFERASE"/>
    <property type="match status" value="1"/>
</dbReference>
<dbReference type="Gene3D" id="3.90.550.10">
    <property type="entry name" value="Spore Coat Polysaccharide Biosynthesis Protein SpsA, Chain A"/>
    <property type="match status" value="1"/>
</dbReference>
<dbReference type="SUPFAM" id="SSF53448">
    <property type="entry name" value="Nucleotide-diphospho-sugar transferases"/>
    <property type="match status" value="1"/>
</dbReference>
<dbReference type="Proteomes" id="UP000535838">
    <property type="component" value="Unassembled WGS sequence"/>
</dbReference>
<dbReference type="GO" id="GO:0016779">
    <property type="term" value="F:nucleotidyltransferase activity"/>
    <property type="evidence" value="ECO:0007669"/>
    <property type="project" value="UniProtKB-ARBA"/>
</dbReference>
<dbReference type="RefSeq" id="WP_185123184.1">
    <property type="nucleotide sequence ID" value="NZ_JACJVQ010000027.1"/>
</dbReference>
<accession>A0A841T550</accession>
<protein>
    <submittedName>
        <fullName evidence="3">NTP transferase domain-containing protein</fullName>
    </submittedName>
</protein>
<dbReference type="Pfam" id="PF12804">
    <property type="entry name" value="NTP_transf_3"/>
    <property type="match status" value="1"/>
</dbReference>
<keyword evidence="1 3" id="KW-0808">Transferase</keyword>
<proteinExistence type="predicted"/>
<organism evidence="3 4">
    <name type="scientific">Cohnella thailandensis</name>
    <dbReference type="NCBI Taxonomy" id="557557"/>
    <lineage>
        <taxon>Bacteria</taxon>
        <taxon>Bacillati</taxon>
        <taxon>Bacillota</taxon>
        <taxon>Bacilli</taxon>
        <taxon>Bacillales</taxon>
        <taxon>Paenibacillaceae</taxon>
        <taxon>Cohnella</taxon>
    </lineage>
</organism>
<evidence type="ECO:0000313" key="4">
    <source>
        <dbReference type="Proteomes" id="UP000535838"/>
    </source>
</evidence>
<dbReference type="InterPro" id="IPR029044">
    <property type="entry name" value="Nucleotide-diphossugar_trans"/>
</dbReference>
<evidence type="ECO:0000256" key="1">
    <source>
        <dbReference type="ARBA" id="ARBA00022679"/>
    </source>
</evidence>
<comment type="caution">
    <text evidence="3">The sequence shown here is derived from an EMBL/GenBank/DDBJ whole genome shotgun (WGS) entry which is preliminary data.</text>
</comment>
<evidence type="ECO:0000259" key="2">
    <source>
        <dbReference type="Pfam" id="PF12804"/>
    </source>
</evidence>
<name>A0A841T550_9BACL</name>
<reference evidence="3 4" key="1">
    <citation type="submission" date="2020-08" db="EMBL/GenBank/DDBJ databases">
        <title>Cohnella phylogeny.</title>
        <authorList>
            <person name="Dunlap C."/>
        </authorList>
    </citation>
    <scope>NUCLEOTIDE SEQUENCE [LARGE SCALE GENOMIC DNA]</scope>
    <source>
        <strain evidence="3 4">DSM 25241</strain>
    </source>
</reference>
<dbReference type="InterPro" id="IPR025877">
    <property type="entry name" value="MobA-like_NTP_Trfase"/>
</dbReference>
<dbReference type="EMBL" id="JACJVQ010000027">
    <property type="protein sequence ID" value="MBB6637976.1"/>
    <property type="molecule type" value="Genomic_DNA"/>
</dbReference>
<feature type="domain" description="MobA-like NTP transferase" evidence="2">
    <location>
        <begin position="17"/>
        <end position="165"/>
    </location>
</feature>
<gene>
    <name evidence="3" type="ORF">H7B67_27935</name>
</gene>
<sequence length="217" mass="23215">MSRAPAKEEGGGAMVSGIILAGGAARGMRMRNMVLLPYEGEALLDRQIRLMDDLCQEIILVTGSPKSYLPLVPSSVRIVSDYMPGRGALGGLAAGLSLSQQRYAWVVGCDMPKLSPAAARLLLKRLIGNYEAVWPSDKDGPHPLHGVYDCECAGRIAKLVEEGGATLADLPGYLAWGEVAEGEFAQQGIAFDFLETIRGTGFHARPAIEESRFRAGI</sequence>
<dbReference type="AlphaFoldDB" id="A0A841T550"/>
<dbReference type="PANTHER" id="PTHR19136">
    <property type="entry name" value="MOLYBDENUM COFACTOR GUANYLYLTRANSFERASE"/>
    <property type="match status" value="1"/>
</dbReference>
<evidence type="ECO:0000313" key="3">
    <source>
        <dbReference type="EMBL" id="MBB6637976.1"/>
    </source>
</evidence>
<keyword evidence="4" id="KW-1185">Reference proteome</keyword>